<dbReference type="AlphaFoldDB" id="A0A9N9I2Y0"/>
<comment type="caution">
    <text evidence="1">The sequence shown here is derived from an EMBL/GenBank/DDBJ whole genome shotgun (WGS) entry which is preliminary data.</text>
</comment>
<dbReference type="Proteomes" id="UP000789759">
    <property type="component" value="Unassembled WGS sequence"/>
</dbReference>
<keyword evidence="2" id="KW-1185">Reference proteome</keyword>
<name>A0A9N9I2Y0_9GLOM</name>
<sequence>MMMNSYVRIKISSIKYVSEINLAASAIKYSIARLKLIIDIDNHITGIESLVIEPKPLPDGFLILAFDNEQKGQKNYLDQDHNTVVYHTVTSFVALNFDTNNNSQLEIDP</sequence>
<evidence type="ECO:0000313" key="1">
    <source>
        <dbReference type="EMBL" id="CAG8719090.1"/>
    </source>
</evidence>
<evidence type="ECO:0000313" key="2">
    <source>
        <dbReference type="Proteomes" id="UP000789759"/>
    </source>
</evidence>
<dbReference type="OrthoDB" id="2448326at2759"/>
<accession>A0A9N9I2Y0</accession>
<protein>
    <submittedName>
        <fullName evidence="1">14493_t:CDS:1</fullName>
    </submittedName>
</protein>
<gene>
    <name evidence="1" type="ORF">CPELLU_LOCUS12781</name>
</gene>
<proteinExistence type="predicted"/>
<reference evidence="1" key="1">
    <citation type="submission" date="2021-06" db="EMBL/GenBank/DDBJ databases">
        <authorList>
            <person name="Kallberg Y."/>
            <person name="Tangrot J."/>
            <person name="Rosling A."/>
        </authorList>
    </citation>
    <scope>NUCLEOTIDE SEQUENCE</scope>
    <source>
        <strain evidence="1">FL966</strain>
    </source>
</reference>
<organism evidence="1 2">
    <name type="scientific">Cetraspora pellucida</name>
    <dbReference type="NCBI Taxonomy" id="1433469"/>
    <lineage>
        <taxon>Eukaryota</taxon>
        <taxon>Fungi</taxon>
        <taxon>Fungi incertae sedis</taxon>
        <taxon>Mucoromycota</taxon>
        <taxon>Glomeromycotina</taxon>
        <taxon>Glomeromycetes</taxon>
        <taxon>Diversisporales</taxon>
        <taxon>Gigasporaceae</taxon>
        <taxon>Cetraspora</taxon>
    </lineage>
</organism>
<dbReference type="EMBL" id="CAJVQA010012733">
    <property type="protein sequence ID" value="CAG8719090.1"/>
    <property type="molecule type" value="Genomic_DNA"/>
</dbReference>